<proteinExistence type="predicted"/>
<name>A0A9X2EI22_9SPHN</name>
<gene>
    <name evidence="2" type="ORF">NDO55_11470</name>
</gene>
<sequence length="79" mass="8704">MFGEGRPEEILVGIVSAALAVLLAIRIRHALTKGVVPIYKKRISRSEVGEAKFNFVVIANAVGMLLLLWISADLIFQIR</sequence>
<dbReference type="Proteomes" id="UP001155128">
    <property type="component" value="Unassembled WGS sequence"/>
</dbReference>
<reference evidence="2" key="1">
    <citation type="submission" date="2022-06" db="EMBL/GenBank/DDBJ databases">
        <title>Sphingomicrobium sedimins sp. nov., a marine bacterium isolated from tidal flat.</title>
        <authorList>
            <person name="Kim C.-H."/>
            <person name="Yoo Y."/>
            <person name="Kim J.-J."/>
        </authorList>
    </citation>
    <scope>NUCLEOTIDE SEQUENCE</scope>
    <source>
        <strain evidence="2">GRR-S6-50</strain>
    </source>
</reference>
<feature type="transmembrane region" description="Helical" evidence="1">
    <location>
        <begin position="12"/>
        <end position="31"/>
    </location>
</feature>
<feature type="transmembrane region" description="Helical" evidence="1">
    <location>
        <begin position="52"/>
        <end position="72"/>
    </location>
</feature>
<keyword evidence="1" id="KW-0472">Membrane</keyword>
<evidence type="ECO:0000313" key="2">
    <source>
        <dbReference type="EMBL" id="MCM8558438.1"/>
    </source>
</evidence>
<evidence type="ECO:0000313" key="3">
    <source>
        <dbReference type="Proteomes" id="UP001155128"/>
    </source>
</evidence>
<comment type="caution">
    <text evidence="2">The sequence shown here is derived from an EMBL/GenBank/DDBJ whole genome shotgun (WGS) entry which is preliminary data.</text>
</comment>
<dbReference type="RefSeq" id="WP_252115326.1">
    <property type="nucleotide sequence ID" value="NZ_JAMSHT010000001.1"/>
</dbReference>
<organism evidence="2 3">
    <name type="scientific">Sphingomicrobium sediminis</name>
    <dbReference type="NCBI Taxonomy" id="2950949"/>
    <lineage>
        <taxon>Bacteria</taxon>
        <taxon>Pseudomonadati</taxon>
        <taxon>Pseudomonadota</taxon>
        <taxon>Alphaproteobacteria</taxon>
        <taxon>Sphingomonadales</taxon>
        <taxon>Sphingomonadaceae</taxon>
        <taxon>Sphingomicrobium</taxon>
    </lineage>
</organism>
<keyword evidence="1" id="KW-0812">Transmembrane</keyword>
<evidence type="ECO:0000256" key="1">
    <source>
        <dbReference type="SAM" id="Phobius"/>
    </source>
</evidence>
<dbReference type="EMBL" id="JAMSHT010000001">
    <property type="protein sequence ID" value="MCM8558438.1"/>
    <property type="molecule type" value="Genomic_DNA"/>
</dbReference>
<dbReference type="AlphaFoldDB" id="A0A9X2EI22"/>
<keyword evidence="3" id="KW-1185">Reference proteome</keyword>
<keyword evidence="1" id="KW-1133">Transmembrane helix</keyword>
<protein>
    <submittedName>
        <fullName evidence="2">Uncharacterized protein</fullName>
    </submittedName>
</protein>
<accession>A0A9X2EI22</accession>